<dbReference type="GO" id="GO:0005794">
    <property type="term" value="C:Golgi apparatus"/>
    <property type="evidence" value="ECO:0007669"/>
    <property type="project" value="TreeGrafter"/>
</dbReference>
<dbReference type="OrthoDB" id="630188at2759"/>
<dbReference type="InterPro" id="IPR025846">
    <property type="entry name" value="TBL_N"/>
</dbReference>
<comment type="similarity">
    <text evidence="2">Belongs to the PC-esterase family. TBL subfamily.</text>
</comment>
<feature type="domain" description="Trichome birefringence-like C-terminal" evidence="8">
    <location>
        <begin position="88"/>
        <end position="352"/>
    </location>
</feature>
<evidence type="ECO:0000256" key="4">
    <source>
        <dbReference type="ARBA" id="ARBA00022968"/>
    </source>
</evidence>
<dbReference type="GO" id="GO:0016020">
    <property type="term" value="C:membrane"/>
    <property type="evidence" value="ECO:0007669"/>
    <property type="project" value="UniProtKB-SubCell"/>
</dbReference>
<dbReference type="Gramene" id="RZC54379">
    <property type="protein sequence ID" value="RZC54379"/>
    <property type="gene ID" value="C5167_013225"/>
</dbReference>
<evidence type="ECO:0000256" key="2">
    <source>
        <dbReference type="ARBA" id="ARBA00007727"/>
    </source>
</evidence>
<dbReference type="Proteomes" id="UP000316621">
    <property type="component" value="Chromosome 3"/>
</dbReference>
<dbReference type="OMA" id="YNVKVMF"/>
<evidence type="ECO:0000256" key="3">
    <source>
        <dbReference type="ARBA" id="ARBA00022692"/>
    </source>
</evidence>
<keyword evidence="11" id="KW-1185">Reference proteome</keyword>
<dbReference type="STRING" id="3469.A0A4Y7J3R8"/>
<sequence>MTSVYIFLCVFLISFLLDDHQVQGLKVFKNESSGCNLYEGTWVLDTSYPLYDASNCPFVEREFNCIHNGRPDKLYLQYRWKPEGCETPRFDGQEFLTRFKGKKFMFVGDSLSLNQWQSLTCMLHSAVPKAKYTLTRAGGLSTFKFLEYDLSIMFSRNAFLVDIVGKKTGRVLKLDSIEGGKLWSGVDTLIFNTWHWWMHVGRKQPWDVIQEGTKIYKDMDRLVAFRKALSTWAKWVNTHVDPKRTQVFFQGISPDHSNSTDWGDASGKNCFEEKKPVFGTIYPIGEHPAQMVLKDVLNLEAKSVKLLDVTFLSQLRKDAHPSVYGIGGHRASDCSHWCLAGVPDTWNQLLYASLVKYCPDVGC</sequence>
<dbReference type="PANTHER" id="PTHR32285">
    <property type="entry name" value="PROTEIN TRICHOME BIREFRINGENCE-LIKE 9-RELATED"/>
    <property type="match status" value="1"/>
</dbReference>
<keyword evidence="4" id="KW-0735">Signal-anchor</keyword>
<keyword evidence="3" id="KW-0812">Transmembrane</keyword>
<protein>
    <submittedName>
        <fullName evidence="10">Uncharacterized protein</fullName>
    </submittedName>
</protein>
<comment type="subcellular location">
    <subcellularLocation>
        <location evidence="1">Membrane</location>
        <topology evidence="1">Single-pass membrane protein</topology>
    </subcellularLocation>
</comment>
<keyword evidence="7" id="KW-0732">Signal</keyword>
<dbReference type="Pfam" id="PF14416">
    <property type="entry name" value="PMR5N"/>
    <property type="match status" value="1"/>
</dbReference>
<reference evidence="10 11" key="1">
    <citation type="journal article" date="2018" name="Science">
        <title>The opium poppy genome and morphinan production.</title>
        <authorList>
            <person name="Guo L."/>
            <person name="Winzer T."/>
            <person name="Yang X."/>
            <person name="Li Y."/>
            <person name="Ning Z."/>
            <person name="He Z."/>
            <person name="Teodor R."/>
            <person name="Lu Y."/>
            <person name="Bowser T.A."/>
            <person name="Graham I.A."/>
            <person name="Ye K."/>
        </authorList>
    </citation>
    <scope>NUCLEOTIDE SEQUENCE [LARGE SCALE GENOMIC DNA]</scope>
    <source>
        <strain evidence="11">cv. HN1</strain>
        <tissue evidence="10">Leaves</tissue>
    </source>
</reference>
<feature type="signal peptide" evidence="7">
    <location>
        <begin position="1"/>
        <end position="24"/>
    </location>
</feature>
<evidence type="ECO:0000259" key="8">
    <source>
        <dbReference type="Pfam" id="PF13839"/>
    </source>
</evidence>
<evidence type="ECO:0000256" key="6">
    <source>
        <dbReference type="ARBA" id="ARBA00023136"/>
    </source>
</evidence>
<evidence type="ECO:0000313" key="11">
    <source>
        <dbReference type="Proteomes" id="UP000316621"/>
    </source>
</evidence>
<dbReference type="InterPro" id="IPR026057">
    <property type="entry name" value="TBL_C"/>
</dbReference>
<dbReference type="AlphaFoldDB" id="A0A4Y7J3R8"/>
<gene>
    <name evidence="10" type="ORF">C5167_013225</name>
</gene>
<dbReference type="InterPro" id="IPR029962">
    <property type="entry name" value="TBL"/>
</dbReference>
<dbReference type="GO" id="GO:0016413">
    <property type="term" value="F:O-acetyltransferase activity"/>
    <property type="evidence" value="ECO:0007669"/>
    <property type="project" value="InterPro"/>
</dbReference>
<accession>A0A4Y7J3R8</accession>
<dbReference type="Pfam" id="PF13839">
    <property type="entry name" value="PC-Esterase"/>
    <property type="match status" value="1"/>
</dbReference>
<proteinExistence type="inferred from homology"/>
<dbReference type="EMBL" id="CM010717">
    <property type="protein sequence ID" value="RZC54379.1"/>
    <property type="molecule type" value="Genomic_DNA"/>
</dbReference>
<organism evidence="10 11">
    <name type="scientific">Papaver somniferum</name>
    <name type="common">Opium poppy</name>
    <dbReference type="NCBI Taxonomy" id="3469"/>
    <lineage>
        <taxon>Eukaryota</taxon>
        <taxon>Viridiplantae</taxon>
        <taxon>Streptophyta</taxon>
        <taxon>Embryophyta</taxon>
        <taxon>Tracheophyta</taxon>
        <taxon>Spermatophyta</taxon>
        <taxon>Magnoliopsida</taxon>
        <taxon>Ranunculales</taxon>
        <taxon>Papaveraceae</taxon>
        <taxon>Papaveroideae</taxon>
        <taxon>Papaver</taxon>
    </lineage>
</organism>
<feature type="chain" id="PRO_5021426334" evidence="7">
    <location>
        <begin position="25"/>
        <end position="363"/>
    </location>
</feature>
<evidence type="ECO:0000313" key="10">
    <source>
        <dbReference type="EMBL" id="RZC54379.1"/>
    </source>
</evidence>
<dbReference type="PANTHER" id="PTHR32285:SF350">
    <property type="entry name" value="PROTEIN TRICHOME BIREFRINGENCE-LIKE 43"/>
    <property type="match status" value="1"/>
</dbReference>
<evidence type="ECO:0000259" key="9">
    <source>
        <dbReference type="Pfam" id="PF14416"/>
    </source>
</evidence>
<feature type="domain" description="Trichome birefringence-like N-terminal" evidence="9">
    <location>
        <begin position="34"/>
        <end position="86"/>
    </location>
</feature>
<evidence type="ECO:0000256" key="5">
    <source>
        <dbReference type="ARBA" id="ARBA00022989"/>
    </source>
</evidence>
<evidence type="ECO:0000256" key="1">
    <source>
        <dbReference type="ARBA" id="ARBA00004167"/>
    </source>
</evidence>
<keyword evidence="5" id="KW-1133">Transmembrane helix</keyword>
<evidence type="ECO:0000256" key="7">
    <source>
        <dbReference type="SAM" id="SignalP"/>
    </source>
</evidence>
<keyword evidence="6" id="KW-0472">Membrane</keyword>
<name>A0A4Y7J3R8_PAPSO</name>